<dbReference type="PANTHER" id="PTHR42731">
    <property type="entry name" value="SLL1084 PROTEIN"/>
    <property type="match status" value="1"/>
</dbReference>
<dbReference type="HOGENOM" id="CLU_011543_3_3_9"/>
<dbReference type="InterPro" id="IPR006638">
    <property type="entry name" value="Elp3/MiaA/NifB-like_rSAM"/>
</dbReference>
<dbReference type="Gene3D" id="3.80.30.20">
    <property type="entry name" value="tm_1862 like domain"/>
    <property type="match status" value="1"/>
</dbReference>
<sequence>MAVCYANTYEVAMSNLGFQIVYDIVNKRNDWQCERAFLPDGKLAGLYEKSNTPLLTVENARPVRDFEVVGISVNFEMDYFHVPELLARSRITVLASERGEDEPLVVMGGPVAFFNPEPLTPFIDVCIVGEGETTIPDFLDCLNECKERGYTRKETLKALAKVPGMYIPSLYEHRYDETGRLLAIIRHDGAPLKVERQWAELTLPGETVVDTPHTEFGAMYLVEVGRGCGRHCRFCMAGYCYRKPRMRPLAYVKEAVLRGKAAGKKIGLMGAAISDYPHIDELVEFIRSEKLSFSCASLRADSITPVIVKGLAESGQKTITLAPEAGSVHMRNIINKGIEEEHLMHSVDLATAAGIKHVRMYIMVGLPMETDEDIQGIIDMTLRVRDHMSSIGNMSKITLSINPFIPKPCTPFQWMAVTDKKTVDARLASIKAAFKKDRRIEVLIESTRECYIQAILSRGDRRVGAVLAKSWEYGGVKGWKRAVKELKFDSDAFLYRQRDLDEILPWAVLDTGLKEGYLEEELVKAEKGEYTLPCFDGCKRCRVCGGSHDCPNL</sequence>
<proteinExistence type="predicted"/>
<accession>E2ZDZ8</accession>
<keyword evidence="3" id="KW-1185">Reference proteome</keyword>
<dbReference type="Gene3D" id="3.40.50.280">
    <property type="entry name" value="Cobalamin-binding domain"/>
    <property type="match status" value="1"/>
</dbReference>
<feature type="domain" description="Radical SAM core" evidence="1">
    <location>
        <begin position="214"/>
        <end position="453"/>
    </location>
</feature>
<evidence type="ECO:0000313" key="2">
    <source>
        <dbReference type="EMBL" id="EFQ03494.1"/>
    </source>
</evidence>
<dbReference type="SUPFAM" id="SSF102114">
    <property type="entry name" value="Radical SAM enzymes"/>
    <property type="match status" value="1"/>
</dbReference>
<dbReference type="GO" id="GO:0051536">
    <property type="term" value="F:iron-sulfur cluster binding"/>
    <property type="evidence" value="ECO:0007669"/>
    <property type="project" value="InterPro"/>
</dbReference>
<dbReference type="Pfam" id="PF19864">
    <property type="entry name" value="Radical_SAM_N2"/>
    <property type="match status" value="1"/>
</dbReference>
<dbReference type="InterPro" id="IPR045784">
    <property type="entry name" value="Radical_SAM_N2"/>
</dbReference>
<dbReference type="EMBL" id="AECS01000040">
    <property type="protein sequence ID" value="EFQ03494.1"/>
    <property type="molecule type" value="Genomic_DNA"/>
</dbReference>
<evidence type="ECO:0000259" key="1">
    <source>
        <dbReference type="PROSITE" id="PS51918"/>
    </source>
</evidence>
<dbReference type="AlphaFoldDB" id="E2ZDZ8"/>
<reference evidence="2 3" key="1">
    <citation type="submission" date="2010-08" db="EMBL/GenBank/DDBJ databases">
        <authorList>
            <person name="Weinstock G."/>
            <person name="Sodergren E."/>
            <person name="Clifton S."/>
            <person name="Fulton L."/>
            <person name="Fulton B."/>
            <person name="Courtney L."/>
            <person name="Fronick C."/>
            <person name="Harrison M."/>
            <person name="Strong C."/>
            <person name="Farmer C."/>
            <person name="Delahaunty K."/>
            <person name="Markovic C."/>
            <person name="Hall O."/>
            <person name="Minx P."/>
            <person name="Tomlinson C."/>
            <person name="Mitreva M."/>
            <person name="Hou S."/>
            <person name="Chen J."/>
            <person name="Wollam A."/>
            <person name="Pepin K.H."/>
            <person name="Johnson M."/>
            <person name="Bhonagiri V."/>
            <person name="Zhang X."/>
            <person name="Suruliraj S."/>
            <person name="Warren W."/>
            <person name="Chinwalla A."/>
            <person name="Mardis E.R."/>
            <person name="Wilson R.K."/>
        </authorList>
    </citation>
    <scope>NUCLEOTIDE SEQUENCE [LARGE SCALE GENOMIC DNA]</scope>
    <source>
        <strain evidence="2 3">F0359</strain>
    </source>
</reference>
<dbReference type="eggNOG" id="COG1032">
    <property type="taxonomic scope" value="Bacteria"/>
</dbReference>
<gene>
    <name evidence="2" type="ORF">HMPREF9429_01700</name>
</gene>
<protein>
    <submittedName>
        <fullName evidence="2">Radical SAM domain protein</fullName>
    </submittedName>
</protein>
<evidence type="ECO:0000313" key="3">
    <source>
        <dbReference type="Proteomes" id="UP000003195"/>
    </source>
</evidence>
<dbReference type="SMART" id="SM00729">
    <property type="entry name" value="Elp3"/>
    <property type="match status" value="1"/>
</dbReference>
<dbReference type="STRING" id="706434.HMPREF9429_01700"/>
<dbReference type="Proteomes" id="UP000003195">
    <property type="component" value="Unassembled WGS sequence"/>
</dbReference>
<dbReference type="InterPro" id="IPR023404">
    <property type="entry name" value="rSAM_horseshoe"/>
</dbReference>
<dbReference type="PROSITE" id="PS51918">
    <property type="entry name" value="RADICAL_SAM"/>
    <property type="match status" value="1"/>
</dbReference>
<dbReference type="PANTHER" id="PTHR42731:SF5">
    <property type="entry name" value="RADICAL SAM DOMAIN PROTEIN"/>
    <property type="match status" value="1"/>
</dbReference>
<dbReference type="InterPro" id="IPR007197">
    <property type="entry name" value="rSAM"/>
</dbReference>
<dbReference type="Pfam" id="PF04055">
    <property type="entry name" value="Radical_SAM"/>
    <property type="match status" value="1"/>
</dbReference>
<dbReference type="SFLD" id="SFLDS00029">
    <property type="entry name" value="Radical_SAM"/>
    <property type="match status" value="1"/>
</dbReference>
<organism evidence="2 3">
    <name type="scientific">Megasphaera micronuciformis F0359</name>
    <dbReference type="NCBI Taxonomy" id="706434"/>
    <lineage>
        <taxon>Bacteria</taxon>
        <taxon>Bacillati</taxon>
        <taxon>Bacillota</taxon>
        <taxon>Negativicutes</taxon>
        <taxon>Veillonellales</taxon>
        <taxon>Veillonellaceae</taxon>
        <taxon>Megasphaera</taxon>
    </lineage>
</organism>
<comment type="caution">
    <text evidence="2">The sequence shown here is derived from an EMBL/GenBank/DDBJ whole genome shotgun (WGS) entry which is preliminary data.</text>
</comment>
<dbReference type="InterPro" id="IPR058240">
    <property type="entry name" value="rSAM_sf"/>
</dbReference>
<dbReference type="CDD" id="cd01335">
    <property type="entry name" value="Radical_SAM"/>
    <property type="match status" value="1"/>
</dbReference>
<name>E2ZDZ8_9FIRM</name>
<dbReference type="SFLD" id="SFLDG01082">
    <property type="entry name" value="B12-binding_domain_containing"/>
    <property type="match status" value="1"/>
</dbReference>
<dbReference type="GO" id="GO:0003824">
    <property type="term" value="F:catalytic activity"/>
    <property type="evidence" value="ECO:0007669"/>
    <property type="project" value="InterPro"/>
</dbReference>